<organism evidence="1 2">
    <name type="scientific">Parascaris univalens</name>
    <name type="common">Nematode worm</name>
    <dbReference type="NCBI Taxonomy" id="6257"/>
    <lineage>
        <taxon>Eukaryota</taxon>
        <taxon>Metazoa</taxon>
        <taxon>Ecdysozoa</taxon>
        <taxon>Nematoda</taxon>
        <taxon>Chromadorea</taxon>
        <taxon>Rhabditida</taxon>
        <taxon>Spirurina</taxon>
        <taxon>Ascaridomorpha</taxon>
        <taxon>Ascaridoidea</taxon>
        <taxon>Ascarididae</taxon>
        <taxon>Parascaris</taxon>
    </lineage>
</organism>
<name>A0A915BVQ9_PARUN</name>
<evidence type="ECO:0000313" key="3">
    <source>
        <dbReference type="WBParaSite" id="PgR064_g008_t02"/>
    </source>
</evidence>
<dbReference type="AlphaFoldDB" id="A0A915BVQ9"/>
<accession>A0A915BVQ9</accession>
<reference evidence="2 3" key="1">
    <citation type="submission" date="2022-11" db="UniProtKB">
        <authorList>
            <consortium name="WormBaseParasite"/>
        </authorList>
    </citation>
    <scope>IDENTIFICATION</scope>
</reference>
<dbReference type="WBParaSite" id="PgR064_g008_t01">
    <property type="protein sequence ID" value="PgR064_g008_t01"/>
    <property type="gene ID" value="PgR064_g008"/>
</dbReference>
<dbReference type="Proteomes" id="UP000887569">
    <property type="component" value="Unplaced"/>
</dbReference>
<evidence type="ECO:0000313" key="2">
    <source>
        <dbReference type="WBParaSite" id="PgR064_g008_t01"/>
    </source>
</evidence>
<sequence>MALETVIINVLLSKFMLENSTHKLLYRAKRIAVSFGSVFVFLEINKSQGEQIRMILLSDNYTKVNVIILLNEISNPKAINIAKWCAIQHTYTHNR</sequence>
<keyword evidence="1" id="KW-1185">Reference proteome</keyword>
<dbReference type="WBParaSite" id="PgR064_g008_t02">
    <property type="protein sequence ID" value="PgR064_g008_t02"/>
    <property type="gene ID" value="PgR064_g008"/>
</dbReference>
<protein>
    <submittedName>
        <fullName evidence="2 3">Uncharacterized protein</fullName>
    </submittedName>
</protein>
<evidence type="ECO:0000313" key="1">
    <source>
        <dbReference type="Proteomes" id="UP000887569"/>
    </source>
</evidence>
<proteinExistence type="predicted"/>